<evidence type="ECO:0000256" key="2">
    <source>
        <dbReference type="ARBA" id="ARBA00023125"/>
    </source>
</evidence>
<feature type="region of interest" description="Disordered" evidence="4">
    <location>
        <begin position="309"/>
        <end position="329"/>
    </location>
</feature>
<dbReference type="PANTHER" id="PTHR30146">
    <property type="entry name" value="LACI-RELATED TRANSCRIPTIONAL REPRESSOR"/>
    <property type="match status" value="1"/>
</dbReference>
<dbReference type="InterPro" id="IPR028082">
    <property type="entry name" value="Peripla_BP_I"/>
</dbReference>
<dbReference type="Proteomes" id="UP000199614">
    <property type="component" value="Unassembled WGS sequence"/>
</dbReference>
<dbReference type="PROSITE" id="PS50932">
    <property type="entry name" value="HTH_LACI_2"/>
    <property type="match status" value="1"/>
</dbReference>
<dbReference type="Pfam" id="PF00356">
    <property type="entry name" value="LacI"/>
    <property type="match status" value="1"/>
</dbReference>
<dbReference type="SUPFAM" id="SSF53822">
    <property type="entry name" value="Periplasmic binding protein-like I"/>
    <property type="match status" value="1"/>
</dbReference>
<organism evidence="6 7">
    <name type="scientific">Pseudonocardia ammonioxydans</name>
    <dbReference type="NCBI Taxonomy" id="260086"/>
    <lineage>
        <taxon>Bacteria</taxon>
        <taxon>Bacillati</taxon>
        <taxon>Actinomycetota</taxon>
        <taxon>Actinomycetes</taxon>
        <taxon>Pseudonocardiales</taxon>
        <taxon>Pseudonocardiaceae</taxon>
        <taxon>Pseudonocardia</taxon>
    </lineage>
</organism>
<dbReference type="PANTHER" id="PTHR30146:SF138">
    <property type="entry name" value="TRANSCRIPTIONAL REGULATORY PROTEIN"/>
    <property type="match status" value="1"/>
</dbReference>
<evidence type="ECO:0000313" key="6">
    <source>
        <dbReference type="EMBL" id="SFN72300.1"/>
    </source>
</evidence>
<evidence type="ECO:0000313" key="7">
    <source>
        <dbReference type="Proteomes" id="UP000199614"/>
    </source>
</evidence>
<evidence type="ECO:0000256" key="3">
    <source>
        <dbReference type="ARBA" id="ARBA00023163"/>
    </source>
</evidence>
<evidence type="ECO:0000256" key="1">
    <source>
        <dbReference type="ARBA" id="ARBA00023015"/>
    </source>
</evidence>
<reference evidence="6 7" key="1">
    <citation type="submission" date="2016-10" db="EMBL/GenBank/DDBJ databases">
        <authorList>
            <person name="de Groot N.N."/>
        </authorList>
    </citation>
    <scope>NUCLEOTIDE SEQUENCE [LARGE SCALE GENOMIC DNA]</scope>
    <source>
        <strain evidence="6 7">CGMCC 4.1877</strain>
    </source>
</reference>
<dbReference type="CDD" id="cd06267">
    <property type="entry name" value="PBP1_LacI_sugar_binding-like"/>
    <property type="match status" value="1"/>
</dbReference>
<gene>
    <name evidence="6" type="ORF">SAMN05216207_102017</name>
</gene>
<dbReference type="InterPro" id="IPR010982">
    <property type="entry name" value="Lambda_DNA-bd_dom_sf"/>
</dbReference>
<dbReference type="GO" id="GO:0003700">
    <property type="term" value="F:DNA-binding transcription factor activity"/>
    <property type="evidence" value="ECO:0007669"/>
    <property type="project" value="TreeGrafter"/>
</dbReference>
<proteinExistence type="predicted"/>
<evidence type="ECO:0000256" key="4">
    <source>
        <dbReference type="SAM" id="MobiDB-lite"/>
    </source>
</evidence>
<dbReference type="EMBL" id="FOUY01000020">
    <property type="protein sequence ID" value="SFN72300.1"/>
    <property type="molecule type" value="Genomic_DNA"/>
</dbReference>
<keyword evidence="2" id="KW-0238">DNA-binding</keyword>
<dbReference type="Pfam" id="PF13377">
    <property type="entry name" value="Peripla_BP_3"/>
    <property type="match status" value="1"/>
</dbReference>
<keyword evidence="1" id="KW-0805">Transcription regulation</keyword>
<name>A0A1I5BCD3_PSUAM</name>
<accession>A0A1I5BCD3</accession>
<dbReference type="STRING" id="260086.SAMN05216207_102017"/>
<feature type="domain" description="HTH lacI-type" evidence="5">
    <location>
        <begin position="1"/>
        <end position="52"/>
    </location>
</feature>
<sequence length="329" mass="34479">MDLARELGVSTATVSRALNGSSRVRPELAHRIREHARDRGYIANRHARALSSNSSRAFVGFVIPYVDTPAYSAVAAQCARLLSADGTQMILTITENDPRRELDQLRDLVATRVAGVVLSPSTGILPGTRELLQDLPVVQFHRGCGIDAPGVFSDDAALGDAVTRLADLGHRRIGYIGPSRSISNGARRLAAVRDGAAAAGLDPDALAVRLLEPATDHGAGAARELLHRADRPTALVVGGGTLSLSVAREVRSSGLRVPGDLSLVVYGDPAWFALHDPPLTVVSVDYPELARRAARLLVGRIGGDGPADDVLLTSELHPGGSTGPPPPGA</sequence>
<keyword evidence="3" id="KW-0804">Transcription</keyword>
<dbReference type="Gene3D" id="3.40.50.2300">
    <property type="match status" value="2"/>
</dbReference>
<dbReference type="InterPro" id="IPR046335">
    <property type="entry name" value="LacI/GalR-like_sensor"/>
</dbReference>
<dbReference type="AlphaFoldDB" id="A0A1I5BCD3"/>
<protein>
    <submittedName>
        <fullName evidence="6">Transcriptional regulator, LacI family</fullName>
    </submittedName>
</protein>
<dbReference type="InterPro" id="IPR000843">
    <property type="entry name" value="HTH_LacI"/>
</dbReference>
<keyword evidence="7" id="KW-1185">Reference proteome</keyword>
<dbReference type="SUPFAM" id="SSF47413">
    <property type="entry name" value="lambda repressor-like DNA-binding domains"/>
    <property type="match status" value="1"/>
</dbReference>
<dbReference type="GO" id="GO:0000976">
    <property type="term" value="F:transcription cis-regulatory region binding"/>
    <property type="evidence" value="ECO:0007669"/>
    <property type="project" value="TreeGrafter"/>
</dbReference>
<evidence type="ECO:0000259" key="5">
    <source>
        <dbReference type="PROSITE" id="PS50932"/>
    </source>
</evidence>
<dbReference type="CDD" id="cd01392">
    <property type="entry name" value="HTH_LacI"/>
    <property type="match status" value="1"/>
</dbReference>
<dbReference type="Gene3D" id="1.10.260.40">
    <property type="entry name" value="lambda repressor-like DNA-binding domains"/>
    <property type="match status" value="1"/>
</dbReference>
<dbReference type="SMART" id="SM00354">
    <property type="entry name" value="HTH_LACI"/>
    <property type="match status" value="1"/>
</dbReference>